<protein>
    <submittedName>
        <fullName evidence="2">Aryl-alcohol dehydrogenase-like predicted oxidoreductase</fullName>
    </submittedName>
</protein>
<dbReference type="InterPro" id="IPR036812">
    <property type="entry name" value="NAD(P)_OxRdtase_dom_sf"/>
</dbReference>
<dbReference type="PANTHER" id="PTHR42686:SF1">
    <property type="entry name" value="GH17980P-RELATED"/>
    <property type="match status" value="1"/>
</dbReference>
<feature type="domain" description="NADP-dependent oxidoreductase" evidence="1">
    <location>
        <begin position="10"/>
        <end position="81"/>
    </location>
</feature>
<dbReference type="SUPFAM" id="SSF51430">
    <property type="entry name" value="NAD(P)-linked oxidoreductase"/>
    <property type="match status" value="1"/>
</dbReference>
<dbReference type="Proteomes" id="UP001230426">
    <property type="component" value="Unassembled WGS sequence"/>
</dbReference>
<dbReference type="InterPro" id="IPR023210">
    <property type="entry name" value="NADP_OxRdtase_dom"/>
</dbReference>
<dbReference type="InterPro" id="IPR020471">
    <property type="entry name" value="AKR"/>
</dbReference>
<proteinExistence type="predicted"/>
<comment type="caution">
    <text evidence="2">The sequence shown here is derived from an EMBL/GenBank/DDBJ whole genome shotgun (WGS) entry which is preliminary data.</text>
</comment>
<organism evidence="2 3">
    <name type="scientific">Streptosporangium brasiliense</name>
    <dbReference type="NCBI Taxonomy" id="47480"/>
    <lineage>
        <taxon>Bacteria</taxon>
        <taxon>Bacillati</taxon>
        <taxon>Actinomycetota</taxon>
        <taxon>Actinomycetes</taxon>
        <taxon>Streptosporangiales</taxon>
        <taxon>Streptosporangiaceae</taxon>
        <taxon>Streptosporangium</taxon>
    </lineage>
</organism>
<evidence type="ECO:0000313" key="3">
    <source>
        <dbReference type="Proteomes" id="UP001230426"/>
    </source>
</evidence>
<name>A0ABT9RH57_9ACTN</name>
<gene>
    <name evidence="2" type="ORF">J2S55_007868</name>
</gene>
<dbReference type="EMBL" id="JAUSRB010000002">
    <property type="protein sequence ID" value="MDP9868602.1"/>
    <property type="molecule type" value="Genomic_DNA"/>
</dbReference>
<dbReference type="Pfam" id="PF00248">
    <property type="entry name" value="Aldo_ket_red"/>
    <property type="match status" value="1"/>
</dbReference>
<keyword evidence="3" id="KW-1185">Reference proteome</keyword>
<accession>A0ABT9RH57</accession>
<reference evidence="2 3" key="1">
    <citation type="submission" date="2023-07" db="EMBL/GenBank/DDBJ databases">
        <title>Sequencing the genomes of 1000 actinobacteria strains.</title>
        <authorList>
            <person name="Klenk H.-P."/>
        </authorList>
    </citation>
    <scope>NUCLEOTIDE SEQUENCE [LARGE SCALE GENOMIC DNA]</scope>
    <source>
        <strain evidence="2 3">DSM 44109</strain>
    </source>
</reference>
<dbReference type="PANTHER" id="PTHR42686">
    <property type="entry name" value="GH17980P-RELATED"/>
    <property type="match status" value="1"/>
</dbReference>
<dbReference type="RefSeq" id="WP_306871654.1">
    <property type="nucleotide sequence ID" value="NZ_JAUSRB010000002.1"/>
</dbReference>
<evidence type="ECO:0000259" key="1">
    <source>
        <dbReference type="Pfam" id="PF00248"/>
    </source>
</evidence>
<sequence>MSLTAILPGRLGFGTAPLGNMFRAIPEEEVHATLEAAWEQGIRFYDTAPFYGAGLAEARLGTLLSTKPRDSHVLSAKVGRVILDEVESGRPPREPRFLRLAT</sequence>
<evidence type="ECO:0000313" key="2">
    <source>
        <dbReference type="EMBL" id="MDP9868602.1"/>
    </source>
</evidence>
<dbReference type="Gene3D" id="3.20.20.100">
    <property type="entry name" value="NADP-dependent oxidoreductase domain"/>
    <property type="match status" value="1"/>
</dbReference>